<comment type="caution">
    <text evidence="1">The sequence shown here is derived from an EMBL/GenBank/DDBJ whole genome shotgun (WGS) entry which is preliminary data.</text>
</comment>
<dbReference type="EMBL" id="JABFAE010000002">
    <property type="protein sequence ID" value="MBA0822778.1"/>
    <property type="molecule type" value="Genomic_DNA"/>
</dbReference>
<name>A0A7J9ILV4_9ROSI</name>
<organism evidence="1 2">
    <name type="scientific">Gossypium armourianum</name>
    <dbReference type="NCBI Taxonomy" id="34283"/>
    <lineage>
        <taxon>Eukaryota</taxon>
        <taxon>Viridiplantae</taxon>
        <taxon>Streptophyta</taxon>
        <taxon>Embryophyta</taxon>
        <taxon>Tracheophyta</taxon>
        <taxon>Spermatophyta</taxon>
        <taxon>Magnoliopsida</taxon>
        <taxon>eudicotyledons</taxon>
        <taxon>Gunneridae</taxon>
        <taxon>Pentapetalae</taxon>
        <taxon>rosids</taxon>
        <taxon>malvids</taxon>
        <taxon>Malvales</taxon>
        <taxon>Malvaceae</taxon>
        <taxon>Malvoideae</taxon>
        <taxon>Gossypium</taxon>
    </lineage>
</organism>
<accession>A0A7J9ILV4</accession>
<proteinExistence type="predicted"/>
<evidence type="ECO:0000313" key="2">
    <source>
        <dbReference type="Proteomes" id="UP000593575"/>
    </source>
</evidence>
<protein>
    <submittedName>
        <fullName evidence="1">Uncharacterized protein</fullName>
    </submittedName>
</protein>
<dbReference type="Proteomes" id="UP000593575">
    <property type="component" value="Unassembled WGS sequence"/>
</dbReference>
<gene>
    <name evidence="1" type="ORF">Goarm_019558</name>
</gene>
<sequence length="21" mass="2451">MIHCLYKLVLKWCSIGVQTSQ</sequence>
<evidence type="ECO:0000313" key="1">
    <source>
        <dbReference type="EMBL" id="MBA0822778.1"/>
    </source>
</evidence>
<keyword evidence="2" id="KW-1185">Reference proteome</keyword>
<dbReference type="AlphaFoldDB" id="A0A7J9ILV4"/>
<reference evidence="1 2" key="1">
    <citation type="journal article" date="2019" name="Genome Biol. Evol.">
        <title>Insights into the evolution of the New World diploid cottons (Gossypium, subgenus Houzingenia) based on genome sequencing.</title>
        <authorList>
            <person name="Grover C.E."/>
            <person name="Arick M.A. 2nd"/>
            <person name="Thrash A."/>
            <person name="Conover J.L."/>
            <person name="Sanders W.S."/>
            <person name="Peterson D.G."/>
            <person name="Frelichowski J.E."/>
            <person name="Scheffler J.A."/>
            <person name="Scheffler B.E."/>
            <person name="Wendel J.F."/>
        </authorList>
    </citation>
    <scope>NUCLEOTIDE SEQUENCE [LARGE SCALE GENOMIC DNA]</scope>
    <source>
        <strain evidence="1">6</strain>
        <tissue evidence="1">Leaf</tissue>
    </source>
</reference>